<feature type="transmembrane region" description="Helical" evidence="5">
    <location>
        <begin position="52"/>
        <end position="72"/>
    </location>
</feature>
<dbReference type="PANTHER" id="PTHR31465">
    <property type="entry name" value="PROTEIN RTA1-RELATED"/>
    <property type="match status" value="1"/>
</dbReference>
<dbReference type="InterPro" id="IPR007568">
    <property type="entry name" value="RTA1"/>
</dbReference>
<dbReference type="AlphaFoldDB" id="A0AAE1IH36"/>
<feature type="transmembrane region" description="Helical" evidence="5">
    <location>
        <begin position="224"/>
        <end position="242"/>
    </location>
</feature>
<feature type="transmembrane region" description="Helical" evidence="5">
    <location>
        <begin position="114"/>
        <end position="133"/>
    </location>
</feature>
<accession>A0AAE1IH36</accession>
<name>A0AAE1IH36_9HYPO</name>
<dbReference type="RefSeq" id="XP_062756098.1">
    <property type="nucleotide sequence ID" value="XM_062899373.1"/>
</dbReference>
<keyword evidence="4 5" id="KW-0472">Membrane</keyword>
<comment type="caution">
    <text evidence="6">The sequence shown here is derived from an EMBL/GenBank/DDBJ whole genome shotgun (WGS) entry which is preliminary data.</text>
</comment>
<dbReference type="Pfam" id="PF04479">
    <property type="entry name" value="RTA1"/>
    <property type="match status" value="1"/>
</dbReference>
<keyword evidence="7" id="KW-1185">Reference proteome</keyword>
<protein>
    <submittedName>
        <fullName evidence="6">Uncharacterized protein</fullName>
    </submittedName>
</protein>
<evidence type="ECO:0000256" key="4">
    <source>
        <dbReference type="ARBA" id="ARBA00023136"/>
    </source>
</evidence>
<dbReference type="GO" id="GO:0000324">
    <property type="term" value="C:fungal-type vacuole"/>
    <property type="evidence" value="ECO:0007669"/>
    <property type="project" value="TreeGrafter"/>
</dbReference>
<evidence type="ECO:0000256" key="3">
    <source>
        <dbReference type="ARBA" id="ARBA00022989"/>
    </source>
</evidence>
<dbReference type="PANTHER" id="PTHR31465:SF9">
    <property type="entry name" value="SPHINGOID LONG-CHAIN BASE TRANSPORTER RSB1"/>
    <property type="match status" value="1"/>
</dbReference>
<comment type="subcellular location">
    <subcellularLocation>
        <location evidence="1">Membrane</location>
        <topology evidence="1">Multi-pass membrane protein</topology>
    </subcellularLocation>
</comment>
<gene>
    <name evidence="6" type="ORF">Triagg1_4917</name>
</gene>
<feature type="transmembrane region" description="Helical" evidence="5">
    <location>
        <begin position="191"/>
        <end position="212"/>
    </location>
</feature>
<evidence type="ECO:0000313" key="6">
    <source>
        <dbReference type="EMBL" id="KAK4074768.1"/>
    </source>
</evidence>
<proteinExistence type="predicted"/>
<dbReference type="Proteomes" id="UP001273209">
    <property type="component" value="Unassembled WGS sequence"/>
</dbReference>
<evidence type="ECO:0000256" key="5">
    <source>
        <dbReference type="SAM" id="Phobius"/>
    </source>
</evidence>
<evidence type="ECO:0000256" key="2">
    <source>
        <dbReference type="ARBA" id="ARBA00022692"/>
    </source>
</evidence>
<keyword evidence="2 5" id="KW-0812">Transmembrane</keyword>
<sequence>MNSTINDTSHIPPNGIGALSFTPMLAPNAIFTTIYTILLLIQLVLTVRFWRYYGYAIGMLGGLILELVGYIAKVQLSHNRADKNGYIMYHLISQNLPPFTVFPFANKILDVCCYRYIIGLTLGPTFLSSSLYLGISALQRHHEAARFPRLSPKLFAAMFILGDFICLCFIGCGGSLAAIYAENPIGVDLMIAGLATQVLFTTIFCILLALVCRKIHHHLATDNKISYIYCVATAAICLFIRSCWRVVELNGGFNGPLSDKEGIFIALDSIPMIIMSVLLTVTHPEFWFDKRSHLRVEEAFAASSCFYQSNMTYYVLLA</sequence>
<dbReference type="GO" id="GO:0005886">
    <property type="term" value="C:plasma membrane"/>
    <property type="evidence" value="ECO:0007669"/>
    <property type="project" value="TreeGrafter"/>
</dbReference>
<feature type="transmembrane region" description="Helical" evidence="5">
    <location>
        <begin position="154"/>
        <end position="179"/>
    </location>
</feature>
<dbReference type="EMBL" id="JAWRVG010000016">
    <property type="protein sequence ID" value="KAK4074768.1"/>
    <property type="molecule type" value="Genomic_DNA"/>
</dbReference>
<organism evidence="6 7">
    <name type="scientific">Trichoderma aggressivum f. europaeum</name>
    <dbReference type="NCBI Taxonomy" id="173218"/>
    <lineage>
        <taxon>Eukaryota</taxon>
        <taxon>Fungi</taxon>
        <taxon>Dikarya</taxon>
        <taxon>Ascomycota</taxon>
        <taxon>Pezizomycotina</taxon>
        <taxon>Sordariomycetes</taxon>
        <taxon>Hypocreomycetidae</taxon>
        <taxon>Hypocreales</taxon>
        <taxon>Hypocreaceae</taxon>
        <taxon>Trichoderma</taxon>
    </lineage>
</organism>
<keyword evidence="3 5" id="KW-1133">Transmembrane helix</keyword>
<reference evidence="6" key="1">
    <citation type="submission" date="2023-11" db="EMBL/GenBank/DDBJ databases">
        <title>The genome sequences of three competitors of mushroom-forming fungi.</title>
        <authorList>
            <person name="Beijen E."/>
            <person name="Ohm R.A."/>
        </authorList>
    </citation>
    <scope>NUCLEOTIDE SEQUENCE</scope>
    <source>
        <strain evidence="6">CBS 100526</strain>
    </source>
</reference>
<feature type="transmembrane region" description="Helical" evidence="5">
    <location>
        <begin position="262"/>
        <end position="281"/>
    </location>
</feature>
<evidence type="ECO:0000256" key="1">
    <source>
        <dbReference type="ARBA" id="ARBA00004141"/>
    </source>
</evidence>
<feature type="transmembrane region" description="Helical" evidence="5">
    <location>
        <begin position="25"/>
        <end position="45"/>
    </location>
</feature>
<evidence type="ECO:0000313" key="7">
    <source>
        <dbReference type="Proteomes" id="UP001273209"/>
    </source>
</evidence>
<dbReference type="GeneID" id="87919278"/>